<evidence type="ECO:0000256" key="5">
    <source>
        <dbReference type="ARBA" id="ARBA00023136"/>
    </source>
</evidence>
<evidence type="ECO:0000256" key="6">
    <source>
        <dbReference type="SAM" id="MobiDB-lite"/>
    </source>
</evidence>
<feature type="transmembrane region" description="Helical" evidence="7">
    <location>
        <begin position="385"/>
        <end position="403"/>
    </location>
</feature>
<feature type="compositionally biased region" description="Low complexity" evidence="6">
    <location>
        <begin position="190"/>
        <end position="205"/>
    </location>
</feature>
<evidence type="ECO:0000256" key="3">
    <source>
        <dbReference type="ARBA" id="ARBA00022692"/>
    </source>
</evidence>
<protein>
    <recommendedName>
        <fullName evidence="8">Cytochrome b561 bacterial/Ni-hydrogenase domain-containing protein</fullName>
    </recommendedName>
</protein>
<evidence type="ECO:0000256" key="4">
    <source>
        <dbReference type="ARBA" id="ARBA00022989"/>
    </source>
</evidence>
<feature type="transmembrane region" description="Helical" evidence="7">
    <location>
        <begin position="313"/>
        <end position="338"/>
    </location>
</feature>
<dbReference type="SUPFAM" id="SSF81342">
    <property type="entry name" value="Transmembrane di-heme cytochromes"/>
    <property type="match status" value="1"/>
</dbReference>
<evidence type="ECO:0000313" key="9">
    <source>
        <dbReference type="EMBL" id="WCZ39479.1"/>
    </source>
</evidence>
<comment type="subcellular location">
    <subcellularLocation>
        <location evidence="1">Cell membrane</location>
        <topology evidence="1">Multi-pass membrane protein</topology>
    </subcellularLocation>
</comment>
<feature type="domain" description="Cytochrome b561 bacterial/Ni-hydrogenase" evidence="8">
    <location>
        <begin position="271"/>
        <end position="456"/>
    </location>
</feature>
<evidence type="ECO:0000256" key="1">
    <source>
        <dbReference type="ARBA" id="ARBA00004651"/>
    </source>
</evidence>
<feature type="region of interest" description="Disordered" evidence="6">
    <location>
        <begin position="1"/>
        <end position="26"/>
    </location>
</feature>
<keyword evidence="2" id="KW-1003">Cell membrane</keyword>
<feature type="transmembrane region" description="Helical" evidence="7">
    <location>
        <begin position="221"/>
        <end position="243"/>
    </location>
</feature>
<name>A0ABY7UP90_9CORY</name>
<accession>A0ABY7UP90</accession>
<gene>
    <name evidence="9" type="ORF">CJEDD_09470</name>
</gene>
<organism evidence="9 10">
    <name type="scientific">Corynebacterium jeddahense</name>
    <dbReference type="NCBI Taxonomy" id="1414719"/>
    <lineage>
        <taxon>Bacteria</taxon>
        <taxon>Bacillati</taxon>
        <taxon>Actinomycetota</taxon>
        <taxon>Actinomycetes</taxon>
        <taxon>Mycobacteriales</taxon>
        <taxon>Corynebacteriaceae</taxon>
        <taxon>Corynebacterium</taxon>
    </lineage>
</organism>
<evidence type="ECO:0000256" key="7">
    <source>
        <dbReference type="SAM" id="Phobius"/>
    </source>
</evidence>
<keyword evidence="10" id="KW-1185">Reference proteome</keyword>
<reference evidence="9 10" key="1">
    <citation type="submission" date="2020-10" db="EMBL/GenBank/DDBJ databases">
        <title>Complete genome sequence of Corynebacterium jeddahense DSM 45997, type strain of Corynebacterium jeddahense.</title>
        <authorList>
            <person name="Busche T."/>
            <person name="Kalinowski J."/>
            <person name="Ruckert C."/>
        </authorList>
    </citation>
    <scope>NUCLEOTIDE SEQUENCE [LARGE SCALE GENOMIC DNA]</scope>
    <source>
        <strain evidence="9 10">DSM 45997</strain>
    </source>
</reference>
<dbReference type="EMBL" id="CP063194">
    <property type="protein sequence ID" value="WCZ39479.1"/>
    <property type="molecule type" value="Genomic_DNA"/>
</dbReference>
<dbReference type="InterPro" id="IPR016174">
    <property type="entry name" value="Di-haem_cyt_TM"/>
</dbReference>
<feature type="transmembrane region" description="Helical" evidence="7">
    <location>
        <begin position="272"/>
        <end position="292"/>
    </location>
</feature>
<dbReference type="Proteomes" id="UP001218071">
    <property type="component" value="Chromosome"/>
</dbReference>
<keyword evidence="5 7" id="KW-0472">Membrane</keyword>
<dbReference type="InterPro" id="IPR011577">
    <property type="entry name" value="Cyt_b561_bac/Ni-Hgenase"/>
</dbReference>
<sequence>MQVQLRRGLPRTPGGEPWPPAGTVEVAADPVPLAGVAEAAPAADAATGTVAAGTAAAGTVATVDVPLRRGLPRTPGGEPFPPAGTVRVAASVAVEVPAAAAAPAAAAEAATPAAGTVEVALRRGLPRTPGGEPFPPAGTVRVAAPVAVAEPTPEQQPAPDALAQPAEPAEPTVLADAVAKTAPAQKPERTAQPTRAAKPAPAPAQKRGRVEPEVVDTQRRWVPWAIGALVVLAAAILGARWYVGTDSGADFIARYDGAQPLPDDAPVGLPAWLNWAHAFNMFLMALIVKTGLDVRREKRPEAYWTPTKGGKKISVTLWLHNVLDVAWVVLGAVFYVLLFTTGQWVRIVPTSWDVFPNAVSAGLQYLSLDWPTEHPWVFYNALQELAYFVTVFVAAPLAILSGWRMSGMWPKSWAKPPVAWARAVHFPTMVYFLAFVAVHVFLVLTTGLRGNFNAMFAARDDATGWTGILLFLVAAGVTALGWWAARTSVVMPLAQATGKVSKR</sequence>
<feature type="transmembrane region" description="Helical" evidence="7">
    <location>
        <begin position="464"/>
        <end position="485"/>
    </location>
</feature>
<feature type="transmembrane region" description="Helical" evidence="7">
    <location>
        <begin position="424"/>
        <end position="444"/>
    </location>
</feature>
<evidence type="ECO:0000256" key="2">
    <source>
        <dbReference type="ARBA" id="ARBA00022475"/>
    </source>
</evidence>
<feature type="region of interest" description="Disordered" evidence="6">
    <location>
        <begin position="150"/>
        <end position="214"/>
    </location>
</feature>
<keyword evidence="3 7" id="KW-0812">Transmembrane</keyword>
<evidence type="ECO:0000313" key="10">
    <source>
        <dbReference type="Proteomes" id="UP001218071"/>
    </source>
</evidence>
<proteinExistence type="predicted"/>
<feature type="compositionally biased region" description="Low complexity" evidence="6">
    <location>
        <begin position="150"/>
        <end position="171"/>
    </location>
</feature>
<keyword evidence="4 7" id="KW-1133">Transmembrane helix</keyword>
<dbReference type="RefSeq" id="WP_273657496.1">
    <property type="nucleotide sequence ID" value="NZ_CP063194.1"/>
</dbReference>
<evidence type="ECO:0000259" key="8">
    <source>
        <dbReference type="Pfam" id="PF01292"/>
    </source>
</evidence>
<dbReference type="Pfam" id="PF01292">
    <property type="entry name" value="Ni_hydr_CYTB"/>
    <property type="match status" value="1"/>
</dbReference>
<dbReference type="Gene3D" id="1.20.950.20">
    <property type="entry name" value="Transmembrane di-heme cytochromes, Chain C"/>
    <property type="match status" value="1"/>
</dbReference>